<evidence type="ECO:0000313" key="9">
    <source>
        <dbReference type="Proteomes" id="UP001628193"/>
    </source>
</evidence>
<keyword evidence="2 6" id="KW-0812">Transmembrane</keyword>
<keyword evidence="5" id="KW-0175">Coiled coil</keyword>
<dbReference type="Proteomes" id="UP001628193">
    <property type="component" value="Unassembled WGS sequence"/>
</dbReference>
<reference evidence="8 9" key="1">
    <citation type="submission" date="2024-09" db="EMBL/GenBank/DDBJ databases">
        <title>Draft genome sequence of Candidatus Magnetaquicoccaceae bacterium FCR-1.</title>
        <authorList>
            <person name="Shimoshige H."/>
            <person name="Shimamura S."/>
            <person name="Taoka A."/>
            <person name="Kobayashi H."/>
            <person name="Maekawa T."/>
        </authorList>
    </citation>
    <scope>NUCLEOTIDE SEQUENCE [LARGE SCALE GENOMIC DNA]</scope>
    <source>
        <strain evidence="8 9">FCR-1</strain>
    </source>
</reference>
<evidence type="ECO:0000256" key="5">
    <source>
        <dbReference type="SAM" id="Coils"/>
    </source>
</evidence>
<accession>A0ABQ0C518</accession>
<keyword evidence="4 6" id="KW-0472">Membrane</keyword>
<keyword evidence="9" id="KW-1185">Reference proteome</keyword>
<keyword evidence="3 6" id="KW-1133">Transmembrane helix</keyword>
<proteinExistence type="predicted"/>
<evidence type="ECO:0000256" key="4">
    <source>
        <dbReference type="ARBA" id="ARBA00023136"/>
    </source>
</evidence>
<feature type="domain" description="Lipopolysaccharide assembly protein A" evidence="7">
    <location>
        <begin position="24"/>
        <end position="88"/>
    </location>
</feature>
<feature type="transmembrane region" description="Helical" evidence="6">
    <location>
        <begin position="41"/>
        <end position="63"/>
    </location>
</feature>
<evidence type="ECO:0000256" key="2">
    <source>
        <dbReference type="ARBA" id="ARBA00022692"/>
    </source>
</evidence>
<keyword evidence="1" id="KW-1003">Cell membrane</keyword>
<evidence type="ECO:0000256" key="6">
    <source>
        <dbReference type="SAM" id="Phobius"/>
    </source>
</evidence>
<organism evidence="8 9">
    <name type="scientific">Candidatus Magnetaquiglobus chichijimensis</name>
    <dbReference type="NCBI Taxonomy" id="3141448"/>
    <lineage>
        <taxon>Bacteria</taxon>
        <taxon>Pseudomonadati</taxon>
        <taxon>Pseudomonadota</taxon>
        <taxon>Magnetococcia</taxon>
        <taxon>Magnetococcales</taxon>
        <taxon>Candidatus Magnetaquicoccaceae</taxon>
        <taxon>Candidatus Magnetaquiglobus</taxon>
    </lineage>
</organism>
<dbReference type="RefSeq" id="WP_420903691.1">
    <property type="nucleotide sequence ID" value="NZ_BAAFGK010000001.1"/>
</dbReference>
<dbReference type="InterPro" id="IPR010445">
    <property type="entry name" value="LapA_dom"/>
</dbReference>
<feature type="coiled-coil region" evidence="5">
    <location>
        <begin position="66"/>
        <end position="93"/>
    </location>
</feature>
<evidence type="ECO:0000256" key="3">
    <source>
        <dbReference type="ARBA" id="ARBA00022989"/>
    </source>
</evidence>
<evidence type="ECO:0000256" key="1">
    <source>
        <dbReference type="ARBA" id="ARBA00022475"/>
    </source>
</evidence>
<sequence>MLGWFRLIVAALLGVVAILFAFVNQTELSVTLPGGWVLGDVPLFVVVFVPLFLGFVLGSLSGWSGEVRQRRGMERLRDQNRALERELANLRTLPLIND</sequence>
<evidence type="ECO:0000313" key="8">
    <source>
        <dbReference type="EMBL" id="GAB0055981.1"/>
    </source>
</evidence>
<evidence type="ECO:0000259" key="7">
    <source>
        <dbReference type="Pfam" id="PF06305"/>
    </source>
</evidence>
<gene>
    <name evidence="8" type="ORF">SIID45300_00280</name>
</gene>
<comment type="caution">
    <text evidence="8">The sequence shown here is derived from an EMBL/GenBank/DDBJ whole genome shotgun (WGS) entry which is preliminary data.</text>
</comment>
<dbReference type="Pfam" id="PF06305">
    <property type="entry name" value="LapA_dom"/>
    <property type="match status" value="1"/>
</dbReference>
<protein>
    <recommendedName>
        <fullName evidence="7">Lipopolysaccharide assembly protein A domain-containing protein</fullName>
    </recommendedName>
</protein>
<name>A0ABQ0C518_9PROT</name>
<dbReference type="EMBL" id="BAAFGK010000001">
    <property type="protein sequence ID" value="GAB0055981.1"/>
    <property type="molecule type" value="Genomic_DNA"/>
</dbReference>